<evidence type="ECO:0000256" key="2">
    <source>
        <dbReference type="SAM" id="Phobius"/>
    </source>
</evidence>
<protein>
    <submittedName>
        <fullName evidence="4">Ribonuclease p</fullName>
    </submittedName>
</protein>
<feature type="region of interest" description="Disordered" evidence="1">
    <location>
        <begin position="76"/>
        <end position="95"/>
    </location>
</feature>
<feature type="transmembrane region" description="Helical" evidence="2">
    <location>
        <begin position="120"/>
        <end position="145"/>
    </location>
</feature>
<dbReference type="EMBL" id="GBEZ01016872">
    <property type="protein sequence ID" value="JAC69413.1"/>
    <property type="molecule type" value="Transcribed_RNA"/>
</dbReference>
<proteinExistence type="predicted"/>
<dbReference type="AlphaFoldDB" id="A0A061R5X0"/>
<organism evidence="4">
    <name type="scientific">Tetraselmis sp. GSL018</name>
    <dbReference type="NCBI Taxonomy" id="582737"/>
    <lineage>
        <taxon>Eukaryota</taxon>
        <taxon>Viridiplantae</taxon>
        <taxon>Chlorophyta</taxon>
        <taxon>core chlorophytes</taxon>
        <taxon>Chlorodendrophyceae</taxon>
        <taxon>Chlorodendrales</taxon>
        <taxon>Chlorodendraceae</taxon>
        <taxon>Tetraselmis</taxon>
    </lineage>
</organism>
<evidence type="ECO:0000259" key="3">
    <source>
        <dbReference type="Pfam" id="PF03703"/>
    </source>
</evidence>
<name>A0A061R5X0_9CHLO</name>
<sequence length="228" mass="25567">MVTSALLSVSVKQLPTRYCFKTRPRLAGAKPATNTQLPVAHRRTFAPARAAKDSKDWTDEDEAEFEARLAALKTAKGQTPVGESRKTKKQDTQTPQYVQKSYDFTDEELYYEGPPARGDLAVNILMGATLLWLPLTLAAVGRAIFVKYKFTSKRLSVETSAPWQKEKSDVAYQEVAKVVSIPRGVGLWGDMVVTLKNGDKVELRALDRFKELQEYILERRAELTGERA</sequence>
<reference evidence="4" key="1">
    <citation type="submission" date="2014-05" db="EMBL/GenBank/DDBJ databases">
        <title>The transcriptome of the halophilic microalga Tetraselmis sp. GSL018 isolated from the Great Salt Lake, Utah.</title>
        <authorList>
            <person name="Jinkerson R.E."/>
            <person name="D'Adamo S."/>
            <person name="Posewitz M.C."/>
        </authorList>
    </citation>
    <scope>NUCLEOTIDE SEQUENCE</scope>
    <source>
        <strain evidence="4">GSL018</strain>
    </source>
</reference>
<gene>
    <name evidence="4" type="ORF">TSPGSL018_14880</name>
    <name evidence="5" type="ORF">TSPGSL018_6412</name>
</gene>
<evidence type="ECO:0000313" key="4">
    <source>
        <dbReference type="EMBL" id="JAC65936.1"/>
    </source>
</evidence>
<keyword evidence="2" id="KW-0812">Transmembrane</keyword>
<dbReference type="EMBL" id="GBEZ01020759">
    <property type="protein sequence ID" value="JAC65936.1"/>
    <property type="molecule type" value="Transcribed_RNA"/>
</dbReference>
<feature type="domain" description="YdbS-like PH" evidence="3">
    <location>
        <begin position="146"/>
        <end position="216"/>
    </location>
</feature>
<dbReference type="PANTHER" id="PTHR35688">
    <property type="entry name" value="NAD(P)-LINKED OXIDOREDUCTASE SUPERFAMILY PROTEIN"/>
    <property type="match status" value="1"/>
</dbReference>
<keyword evidence="2" id="KW-0472">Membrane</keyword>
<evidence type="ECO:0000313" key="5">
    <source>
        <dbReference type="EMBL" id="JAC69413.1"/>
    </source>
</evidence>
<dbReference type="PANTHER" id="PTHR35688:SF2">
    <property type="entry name" value="NAD(P)-LINKED OXIDOREDUCTASE SUPERFAMILY PROTEIN"/>
    <property type="match status" value="1"/>
</dbReference>
<keyword evidence="2" id="KW-1133">Transmembrane helix</keyword>
<dbReference type="Pfam" id="PF03703">
    <property type="entry name" value="bPH_2"/>
    <property type="match status" value="1"/>
</dbReference>
<dbReference type="InterPro" id="IPR005182">
    <property type="entry name" value="YdbS-like_PH"/>
</dbReference>
<evidence type="ECO:0000256" key="1">
    <source>
        <dbReference type="SAM" id="MobiDB-lite"/>
    </source>
</evidence>
<accession>A0A061R5X0</accession>